<organism evidence="17 18">
    <name type="scientific">Catellatospora bangladeshensis</name>
    <dbReference type="NCBI Taxonomy" id="310355"/>
    <lineage>
        <taxon>Bacteria</taxon>
        <taxon>Bacillati</taxon>
        <taxon>Actinomycetota</taxon>
        <taxon>Actinomycetes</taxon>
        <taxon>Micromonosporales</taxon>
        <taxon>Micromonosporaceae</taxon>
        <taxon>Catellatospora</taxon>
    </lineage>
</organism>
<evidence type="ECO:0000259" key="16">
    <source>
        <dbReference type="Pfam" id="PF02910"/>
    </source>
</evidence>
<dbReference type="GO" id="GO:0008734">
    <property type="term" value="F:L-aspartate oxidase activity"/>
    <property type="evidence" value="ECO:0007669"/>
    <property type="project" value="UniProtKB-UniRule"/>
</dbReference>
<comment type="caution">
    <text evidence="17">The sequence shown here is derived from an EMBL/GenBank/DDBJ whole genome shotgun (WGS) entry which is preliminary data.</text>
</comment>
<dbReference type="AlphaFoldDB" id="A0A8J3JP72"/>
<dbReference type="PANTHER" id="PTHR42716:SF2">
    <property type="entry name" value="L-ASPARTATE OXIDASE, CHLOROPLASTIC"/>
    <property type="match status" value="1"/>
</dbReference>
<evidence type="ECO:0000256" key="14">
    <source>
        <dbReference type="SAM" id="MobiDB-lite"/>
    </source>
</evidence>
<evidence type="ECO:0000313" key="18">
    <source>
        <dbReference type="Proteomes" id="UP000601223"/>
    </source>
</evidence>
<evidence type="ECO:0000256" key="13">
    <source>
        <dbReference type="RuleBase" id="RU362049"/>
    </source>
</evidence>
<feature type="compositionally biased region" description="Low complexity" evidence="14">
    <location>
        <begin position="461"/>
        <end position="471"/>
    </location>
</feature>
<evidence type="ECO:0000256" key="6">
    <source>
        <dbReference type="ARBA" id="ARBA00022630"/>
    </source>
</evidence>
<evidence type="ECO:0000256" key="12">
    <source>
        <dbReference type="NCBIfam" id="TIGR00551"/>
    </source>
</evidence>
<dbReference type="InterPro" id="IPR027477">
    <property type="entry name" value="Succ_DH/fumarate_Rdtase_cat_sf"/>
</dbReference>
<feature type="domain" description="Fumarate reductase/succinate dehydrogenase flavoprotein-like C-terminal" evidence="16">
    <location>
        <begin position="545"/>
        <end position="580"/>
    </location>
</feature>
<dbReference type="UniPathway" id="UPA00253">
    <property type="reaction ID" value="UER00326"/>
</dbReference>
<comment type="pathway">
    <text evidence="2 13">Cofactor biosynthesis; NAD(+) biosynthesis; iminoaspartate from L-aspartate (oxidase route): step 1/1.</text>
</comment>
<dbReference type="EC" id="1.4.3.16" evidence="4 12"/>
<dbReference type="Proteomes" id="UP000601223">
    <property type="component" value="Unassembled WGS sequence"/>
</dbReference>
<dbReference type="FunFam" id="3.90.700.10:FF:000002">
    <property type="entry name" value="L-aspartate oxidase"/>
    <property type="match status" value="1"/>
</dbReference>
<keyword evidence="7 13" id="KW-0662">Pyridine nucleotide biosynthesis</keyword>
<dbReference type="PANTHER" id="PTHR42716">
    <property type="entry name" value="L-ASPARTATE OXIDASE"/>
    <property type="match status" value="1"/>
</dbReference>
<keyword evidence="6 13" id="KW-0285">Flavoprotein</keyword>
<comment type="catalytic activity">
    <reaction evidence="11">
        <text>L-aspartate + O2 = iminosuccinate + H2O2</text>
        <dbReference type="Rhea" id="RHEA:25876"/>
        <dbReference type="ChEBI" id="CHEBI:15379"/>
        <dbReference type="ChEBI" id="CHEBI:16240"/>
        <dbReference type="ChEBI" id="CHEBI:29991"/>
        <dbReference type="ChEBI" id="CHEBI:77875"/>
        <dbReference type="EC" id="1.4.3.16"/>
    </reaction>
    <physiologicalReaction direction="left-to-right" evidence="11">
        <dbReference type="Rhea" id="RHEA:25877"/>
    </physiologicalReaction>
</comment>
<dbReference type="PRINTS" id="PR00368">
    <property type="entry name" value="FADPNR"/>
</dbReference>
<reference evidence="17 18" key="1">
    <citation type="submission" date="2021-01" db="EMBL/GenBank/DDBJ databases">
        <title>Whole genome shotgun sequence of Catellatospora bangladeshensis NBRC 107357.</title>
        <authorList>
            <person name="Komaki H."/>
            <person name="Tamura T."/>
        </authorList>
    </citation>
    <scope>NUCLEOTIDE SEQUENCE [LARGE SCALE GENOMIC DNA]</scope>
    <source>
        <strain evidence="17 18">NBRC 107357</strain>
    </source>
</reference>
<accession>A0A8J3JP72</accession>
<keyword evidence="8 13" id="KW-0274">FAD</keyword>
<name>A0A8J3JP72_9ACTN</name>
<evidence type="ECO:0000256" key="8">
    <source>
        <dbReference type="ARBA" id="ARBA00022827"/>
    </source>
</evidence>
<proteinExistence type="inferred from homology"/>
<dbReference type="InterPro" id="IPR036188">
    <property type="entry name" value="FAD/NAD-bd_sf"/>
</dbReference>
<dbReference type="InterPro" id="IPR037099">
    <property type="entry name" value="Fum_R/Succ_DH_flav-like_C_sf"/>
</dbReference>
<evidence type="ECO:0000256" key="2">
    <source>
        <dbReference type="ARBA" id="ARBA00004950"/>
    </source>
</evidence>
<feature type="domain" description="FAD-dependent oxidoreductase 2 FAD-binding" evidence="15">
    <location>
        <begin position="34"/>
        <end position="412"/>
    </location>
</feature>
<dbReference type="SUPFAM" id="SSF51905">
    <property type="entry name" value="FAD/NAD(P)-binding domain"/>
    <property type="match status" value="1"/>
</dbReference>
<dbReference type="PRINTS" id="PR00411">
    <property type="entry name" value="PNDRDTASEI"/>
</dbReference>
<dbReference type="NCBIfam" id="TIGR00551">
    <property type="entry name" value="nadB"/>
    <property type="match status" value="1"/>
</dbReference>
<dbReference type="GO" id="GO:0033765">
    <property type="term" value="F:steroid dehydrogenase activity, acting on the CH-CH group of donors"/>
    <property type="evidence" value="ECO:0007669"/>
    <property type="project" value="UniProtKB-ARBA"/>
</dbReference>
<dbReference type="InterPro" id="IPR005288">
    <property type="entry name" value="NadB"/>
</dbReference>
<evidence type="ECO:0000256" key="7">
    <source>
        <dbReference type="ARBA" id="ARBA00022642"/>
    </source>
</evidence>
<evidence type="ECO:0000256" key="9">
    <source>
        <dbReference type="ARBA" id="ARBA00023002"/>
    </source>
</evidence>
<dbReference type="InterPro" id="IPR015939">
    <property type="entry name" value="Fum_Rdtase/Succ_DH_flav-like_C"/>
</dbReference>
<comment type="subcellular location">
    <subcellularLocation>
        <location evidence="13">Cytoplasm</location>
    </subcellularLocation>
</comment>
<dbReference type="NCBIfam" id="NF005867">
    <property type="entry name" value="PRK07804.1"/>
    <property type="match status" value="1"/>
</dbReference>
<dbReference type="InterPro" id="IPR003953">
    <property type="entry name" value="FAD-dep_OxRdtase_2_FAD-bd"/>
</dbReference>
<evidence type="ECO:0000313" key="17">
    <source>
        <dbReference type="EMBL" id="GIF81394.1"/>
    </source>
</evidence>
<comment type="function">
    <text evidence="10">Catalyzes the oxidation of L-aspartate to iminoaspartate, the first step in the de novo biosynthesis of NAD(+).</text>
</comment>
<protein>
    <recommendedName>
        <fullName evidence="5 12">L-aspartate oxidase</fullName>
        <ecNumber evidence="4 12">1.4.3.16</ecNumber>
    </recommendedName>
</protein>
<evidence type="ECO:0000256" key="1">
    <source>
        <dbReference type="ARBA" id="ARBA00001974"/>
    </source>
</evidence>
<dbReference type="Pfam" id="PF02910">
    <property type="entry name" value="Succ_DH_flav_C"/>
    <property type="match status" value="1"/>
</dbReference>
<comment type="similarity">
    <text evidence="3 13">Belongs to the FAD-dependent oxidoreductase 2 family. NadB subfamily.</text>
</comment>
<comment type="cofactor">
    <cofactor evidence="1 13">
        <name>FAD</name>
        <dbReference type="ChEBI" id="CHEBI:57692"/>
    </cofactor>
</comment>
<dbReference type="SUPFAM" id="SSF56425">
    <property type="entry name" value="Succinate dehydrogenase/fumarate reductase flavoprotein, catalytic domain"/>
    <property type="match status" value="1"/>
</dbReference>
<dbReference type="GO" id="GO:0005737">
    <property type="term" value="C:cytoplasm"/>
    <property type="evidence" value="ECO:0007669"/>
    <property type="project" value="UniProtKB-SubCell"/>
</dbReference>
<evidence type="ECO:0000256" key="4">
    <source>
        <dbReference type="ARBA" id="ARBA00012173"/>
    </source>
</evidence>
<dbReference type="Gene3D" id="3.50.50.60">
    <property type="entry name" value="FAD/NAD(P)-binding domain"/>
    <property type="match status" value="1"/>
</dbReference>
<feature type="region of interest" description="Disordered" evidence="14">
    <location>
        <begin position="433"/>
        <end position="471"/>
    </location>
</feature>
<dbReference type="EMBL" id="BONF01000013">
    <property type="protein sequence ID" value="GIF81394.1"/>
    <property type="molecule type" value="Genomic_DNA"/>
</dbReference>
<gene>
    <name evidence="17" type="primary">nadB</name>
    <name evidence="17" type="ORF">Cba03nite_27430</name>
</gene>
<dbReference type="Gene3D" id="1.20.58.100">
    <property type="entry name" value="Fumarate reductase/succinate dehydrogenase flavoprotein-like, C-terminal domain"/>
    <property type="match status" value="1"/>
</dbReference>
<keyword evidence="18" id="KW-1185">Reference proteome</keyword>
<evidence type="ECO:0000256" key="10">
    <source>
        <dbReference type="ARBA" id="ARBA00029426"/>
    </source>
</evidence>
<evidence type="ECO:0000259" key="15">
    <source>
        <dbReference type="Pfam" id="PF00890"/>
    </source>
</evidence>
<evidence type="ECO:0000256" key="3">
    <source>
        <dbReference type="ARBA" id="ARBA00008562"/>
    </source>
</evidence>
<dbReference type="GO" id="GO:0034628">
    <property type="term" value="P:'de novo' NAD+ biosynthetic process from L-aspartate"/>
    <property type="evidence" value="ECO:0007669"/>
    <property type="project" value="TreeGrafter"/>
</dbReference>
<dbReference type="Pfam" id="PF00890">
    <property type="entry name" value="FAD_binding_2"/>
    <property type="match status" value="1"/>
</dbReference>
<evidence type="ECO:0000256" key="11">
    <source>
        <dbReference type="ARBA" id="ARBA00048305"/>
    </source>
</evidence>
<evidence type="ECO:0000256" key="5">
    <source>
        <dbReference type="ARBA" id="ARBA00021901"/>
    </source>
</evidence>
<dbReference type="SUPFAM" id="SSF46977">
    <property type="entry name" value="Succinate dehydrogenase/fumarate reductase flavoprotein C-terminal domain"/>
    <property type="match status" value="1"/>
</dbReference>
<keyword evidence="9 13" id="KW-0560">Oxidoreductase</keyword>
<dbReference type="Gene3D" id="3.90.700.10">
    <property type="entry name" value="Succinate dehydrogenase/fumarate reductase flavoprotein, catalytic domain"/>
    <property type="match status" value="1"/>
</dbReference>
<sequence length="604" mass="62578">MTVLVRKALTVPVELPVPPRALPARPASWFEPTDVVVIGSGIAGLTAALHLREAGLHVTVVTKVNIDDGSTRWAQGGIAAVLDPLDTPAAHAQDTLVAGVGLCDPAAVDVLVTEGPARVRELIKMGAEFDRHPDGSLMLTREGGHHANRIVHAGGDATGAEVQRALHAAVRRDPWIRLVEHALVLDLLRDAAGRACGVTLHVLGEGTEDGVGAVLARAVVLATGGLGQIFAATTNPVVSTGDGVALALRAGADVTDLEFVQFHPTSLYLPGNRTAQQPLVSEALRGEGAYLVDGDGKRFMVGQHELAELAPRDVVAKGIHRQMLASGTDHVYLDARHVPDLANRFPTITAYCLAAGVDPTVDLIPVAPAAHYASGGVRTDLDGRTSIPGLYACGEVACTGVHGANRLASNSLLEGLVFARRIAADIARDLPPQSDPVLADATAPQAGFGADGTPEGGDAVGGSASPAVPGAADAESAFTGLAWTPEGVVAAPPVDPDELAARRRALQRAMTRGAGVLRSAQTLAETAAVLREVGTPPLPGRTAGWEFANLLTVASALVASAALRVETRGCHWREDHPEAAPDWRGHLFPALAAETMTETWEAMA</sequence>